<dbReference type="OrthoDB" id="48314at2759"/>
<sequence>MAIVGRTRKETELLWDTLPAKVKTALYKPERQLLLSSDKISLLPVYASRIKSLPKYYLFNDVFAVLQGVVLAEYPLQWLWVQHVITANALNQSSQSMTSFRLILPETHLDLQCKEFIHKSIWVSTIVDAICQDLQVSQVISGRGDLTLDTKLQLIRSRDFMQYTFQSLLEMKDVRYKGQWLNAKPHGSGEFWHEPSGKLYKGNFRKGKFHGKGELLWFADSEYRKKYIGDFYNGLMEGQGEMKYSNGDVYDGHWSKDKRDGFGRLEEASRKNSTYCGGWLLDKQHGYGVYDDRLKHERYLGMWSEGQRSGPGIQVTSTGTYCEAIFTNGTIGSGNDGLILDPNGSSFMGKLGPDFKLTGKGTLALSNGVTIEGYFGGSWHTNIDIQRATLVHPKKRGLSFGVKAIESWRNSFSELQIARLDGRIGTCTVLASNKWQSLFEECEKMLGFSGNAASDVLTAWSRIAAGTFDTYQSPTNSPMGGSPVLAPLRRASSLSTIPKTVRAPGELISLERARAMTFQDSNEDEGSPATSQRRTLDDLEASLMQLSIEHTHKLRTGDKIKISGPLHLQEEIASSYPPVGPGLTYSPHADYSPPPPPTTLPSLVEEHAEHGSDEGESSNSENAGLVLSDTNRAIQRYIDQAFNTPSHPLGVLMNRLETVFRDSYGGIGANRFLLPHAISEVQYIIKRLHSIVRILFPFLDGSDHDVTAIGLTRLGDADPDDYLCINSGYTLLHPLVFQRIYPSLKMLYILHHVDDDKEYSRGTDFLSQMDDERLLHFIHFPQNLCKKILGKEDNTVLEDLENAAIVLQRMNTLYAPGEFLDLFRVAFQQLSNIQQLSCDVLLPSVVFIVVKAGLSHLGAYLHYLTDFAYTEPADEYTLVTYEAAYNFIRKQGALT</sequence>
<reference evidence="5" key="1">
    <citation type="journal article" date="2010" name="Nature">
        <title>The Amphimedon queenslandica genome and the evolution of animal complexity.</title>
        <authorList>
            <person name="Srivastava M."/>
            <person name="Simakov O."/>
            <person name="Chapman J."/>
            <person name="Fahey B."/>
            <person name="Gauthier M.E."/>
            <person name="Mitros T."/>
            <person name="Richards G.S."/>
            <person name="Conaco C."/>
            <person name="Dacre M."/>
            <person name="Hellsten U."/>
            <person name="Larroux C."/>
            <person name="Putnam N.H."/>
            <person name="Stanke M."/>
            <person name="Adamska M."/>
            <person name="Darling A."/>
            <person name="Degnan S.M."/>
            <person name="Oakley T.H."/>
            <person name="Plachetzki D.C."/>
            <person name="Zhai Y."/>
            <person name="Adamski M."/>
            <person name="Calcino A."/>
            <person name="Cummins S.F."/>
            <person name="Goodstein D.M."/>
            <person name="Harris C."/>
            <person name="Jackson D.J."/>
            <person name="Leys S.P."/>
            <person name="Shu S."/>
            <person name="Woodcroft B.J."/>
            <person name="Vervoort M."/>
            <person name="Kosik K.S."/>
            <person name="Manning G."/>
            <person name="Degnan B.M."/>
            <person name="Rokhsar D.S."/>
        </authorList>
    </citation>
    <scope>NUCLEOTIDE SEQUENCE [LARGE SCALE GENOMIC DNA]</scope>
</reference>
<dbReference type="Proteomes" id="UP000007879">
    <property type="component" value="Unassembled WGS sequence"/>
</dbReference>
<dbReference type="eggNOG" id="KOG0231">
    <property type="taxonomic scope" value="Eukaryota"/>
</dbReference>
<dbReference type="GO" id="GO:0005085">
    <property type="term" value="F:guanyl-nucleotide exchange factor activity"/>
    <property type="evidence" value="ECO:0007669"/>
    <property type="project" value="TreeGrafter"/>
</dbReference>
<accession>A0A1X7UHK8</accession>
<protein>
    <recommendedName>
        <fullName evidence="3">VPS9 domain-containing protein</fullName>
    </recommendedName>
</protein>
<evidence type="ECO:0000256" key="1">
    <source>
        <dbReference type="ARBA" id="ARBA00022737"/>
    </source>
</evidence>
<dbReference type="Pfam" id="PF02493">
    <property type="entry name" value="MORN"/>
    <property type="match status" value="6"/>
</dbReference>
<dbReference type="Gene3D" id="1.20.1050.80">
    <property type="entry name" value="VPS9 domain"/>
    <property type="match status" value="1"/>
</dbReference>
<dbReference type="GO" id="GO:0016197">
    <property type="term" value="P:endosomal transport"/>
    <property type="evidence" value="ECO:0007669"/>
    <property type="project" value="TreeGrafter"/>
</dbReference>
<keyword evidence="5" id="KW-1185">Reference proteome</keyword>
<dbReference type="InterPro" id="IPR051984">
    <property type="entry name" value="Alsin"/>
</dbReference>
<dbReference type="GO" id="GO:0005737">
    <property type="term" value="C:cytoplasm"/>
    <property type="evidence" value="ECO:0007669"/>
    <property type="project" value="TreeGrafter"/>
</dbReference>
<dbReference type="Pfam" id="PF02204">
    <property type="entry name" value="VPS9"/>
    <property type="match status" value="1"/>
</dbReference>
<evidence type="ECO:0000313" key="4">
    <source>
        <dbReference type="EnsemblMetazoa" id="Aqu2.1.26951_001"/>
    </source>
</evidence>
<proteinExistence type="predicted"/>
<feature type="domain" description="VPS9" evidence="3">
    <location>
        <begin position="768"/>
        <end position="895"/>
    </location>
</feature>
<dbReference type="SMART" id="SM00698">
    <property type="entry name" value="MORN"/>
    <property type="match status" value="6"/>
</dbReference>
<dbReference type="PANTHER" id="PTHR46089:SF2">
    <property type="entry name" value="ALSIN HOMOLOG"/>
    <property type="match status" value="1"/>
</dbReference>
<gene>
    <name evidence="4" type="primary">100640928</name>
</gene>
<dbReference type="InterPro" id="IPR003123">
    <property type="entry name" value="VPS9"/>
</dbReference>
<dbReference type="EnsemblMetazoa" id="XM_019998729.1">
    <property type="protein sequence ID" value="XP_019854288.1"/>
    <property type="gene ID" value="LOC100640928"/>
</dbReference>
<evidence type="ECO:0000313" key="5">
    <source>
        <dbReference type="Proteomes" id="UP000007879"/>
    </source>
</evidence>
<dbReference type="KEGG" id="aqu:100640928"/>
<dbReference type="STRING" id="400682.A0A1X7UHK8"/>
<dbReference type="InterPro" id="IPR037191">
    <property type="entry name" value="VPS9_dom_sf"/>
</dbReference>
<reference evidence="4" key="2">
    <citation type="submission" date="2017-05" db="UniProtKB">
        <authorList>
            <consortium name="EnsemblMetazoa"/>
        </authorList>
    </citation>
    <scope>IDENTIFICATION</scope>
</reference>
<dbReference type="SUPFAM" id="SSF82185">
    <property type="entry name" value="Histone H3 K4-specific methyltransferase SET7/9 N-terminal domain"/>
    <property type="match status" value="2"/>
</dbReference>
<dbReference type="PROSITE" id="PS51205">
    <property type="entry name" value="VPS9"/>
    <property type="match status" value="1"/>
</dbReference>
<organism evidence="4">
    <name type="scientific">Amphimedon queenslandica</name>
    <name type="common">Sponge</name>
    <dbReference type="NCBI Taxonomy" id="400682"/>
    <lineage>
        <taxon>Eukaryota</taxon>
        <taxon>Metazoa</taxon>
        <taxon>Porifera</taxon>
        <taxon>Demospongiae</taxon>
        <taxon>Heteroscleromorpha</taxon>
        <taxon>Haplosclerida</taxon>
        <taxon>Niphatidae</taxon>
        <taxon>Amphimedon</taxon>
    </lineage>
</organism>
<dbReference type="InterPro" id="IPR003409">
    <property type="entry name" value="MORN"/>
</dbReference>
<dbReference type="Gene3D" id="2.20.110.10">
    <property type="entry name" value="Histone H3 K4-specific methyltransferase SET7/9 N-terminal domain"/>
    <property type="match status" value="1"/>
</dbReference>
<dbReference type="InterPro" id="IPR059093">
    <property type="entry name" value="HA_Alsin"/>
</dbReference>
<dbReference type="Pfam" id="PF26202">
    <property type="entry name" value="HA_Alsin"/>
    <property type="match status" value="1"/>
</dbReference>
<evidence type="ECO:0000259" key="3">
    <source>
        <dbReference type="PROSITE" id="PS51205"/>
    </source>
</evidence>
<feature type="compositionally biased region" description="Basic and acidic residues" evidence="2">
    <location>
        <begin position="604"/>
        <end position="613"/>
    </location>
</feature>
<dbReference type="AlphaFoldDB" id="A0A1X7UHK8"/>
<name>A0A1X7UHK8_AMPQE</name>
<keyword evidence="1" id="KW-0677">Repeat</keyword>
<dbReference type="InParanoid" id="A0A1X7UHK8"/>
<dbReference type="EnsemblMetazoa" id="Aqu2.1.26951_001">
    <property type="protein sequence ID" value="Aqu2.1.26951_001"/>
    <property type="gene ID" value="Aqu2.1.26951"/>
</dbReference>
<dbReference type="PANTHER" id="PTHR46089">
    <property type="entry name" value="ALSIN HOMOLOG"/>
    <property type="match status" value="1"/>
</dbReference>
<evidence type="ECO:0000256" key="2">
    <source>
        <dbReference type="SAM" id="MobiDB-lite"/>
    </source>
</evidence>
<dbReference type="GO" id="GO:0031267">
    <property type="term" value="F:small GTPase binding"/>
    <property type="evidence" value="ECO:0007669"/>
    <property type="project" value="TreeGrafter"/>
</dbReference>
<dbReference type="SUPFAM" id="SSF109993">
    <property type="entry name" value="VPS9 domain"/>
    <property type="match status" value="1"/>
</dbReference>
<feature type="region of interest" description="Disordered" evidence="2">
    <location>
        <begin position="573"/>
        <end position="623"/>
    </location>
</feature>